<dbReference type="EMBL" id="JAOVZR010000001">
    <property type="protein sequence ID" value="MCY0147329.1"/>
    <property type="molecule type" value="Genomic_DNA"/>
</dbReference>
<accession>A0ABT3Z6I7</accession>
<keyword evidence="2" id="KW-0812">Transmembrane</keyword>
<sequence>MAGQKSDKGKAQSKKSGSGMAGMISKMCSAFAVLLGAAFFAAAFDLGHIGLMQSLQGFAIVLVPLFAMLALAAVFMGSGSGADTTAQAEQIATLTEFRSKITSQIITLQDQLDSLSSQDNETLKARNAELQAELDEIHQVERDKVDSEIEALRLRNEELEAQIKKWAFDAVGKSMGGQQVQPMKAA</sequence>
<name>A0ABT3Z6I7_9HYPH</name>
<evidence type="ECO:0000256" key="2">
    <source>
        <dbReference type="SAM" id="Phobius"/>
    </source>
</evidence>
<feature type="transmembrane region" description="Helical" evidence="2">
    <location>
        <begin position="53"/>
        <end position="75"/>
    </location>
</feature>
<evidence type="ECO:0000256" key="1">
    <source>
        <dbReference type="SAM" id="Coils"/>
    </source>
</evidence>
<dbReference type="RefSeq" id="WP_267652934.1">
    <property type="nucleotide sequence ID" value="NZ_JAOVZR010000001.1"/>
</dbReference>
<organism evidence="3 4">
    <name type="scientific">Hoeflea algicola</name>
    <dbReference type="NCBI Taxonomy" id="2983763"/>
    <lineage>
        <taxon>Bacteria</taxon>
        <taxon>Pseudomonadati</taxon>
        <taxon>Pseudomonadota</taxon>
        <taxon>Alphaproteobacteria</taxon>
        <taxon>Hyphomicrobiales</taxon>
        <taxon>Rhizobiaceae</taxon>
        <taxon>Hoeflea</taxon>
    </lineage>
</organism>
<protein>
    <submittedName>
        <fullName evidence="3">Uncharacterized protein</fullName>
    </submittedName>
</protein>
<evidence type="ECO:0000313" key="4">
    <source>
        <dbReference type="Proteomes" id="UP001073227"/>
    </source>
</evidence>
<feature type="coiled-coil region" evidence="1">
    <location>
        <begin position="120"/>
        <end position="169"/>
    </location>
</feature>
<keyword evidence="4" id="KW-1185">Reference proteome</keyword>
<comment type="caution">
    <text evidence="3">The sequence shown here is derived from an EMBL/GenBank/DDBJ whole genome shotgun (WGS) entry which is preliminary data.</text>
</comment>
<keyword evidence="2" id="KW-0472">Membrane</keyword>
<evidence type="ECO:0000313" key="3">
    <source>
        <dbReference type="EMBL" id="MCY0147329.1"/>
    </source>
</evidence>
<keyword evidence="2" id="KW-1133">Transmembrane helix</keyword>
<dbReference type="Proteomes" id="UP001073227">
    <property type="component" value="Unassembled WGS sequence"/>
</dbReference>
<dbReference type="Gene3D" id="1.10.287.1490">
    <property type="match status" value="1"/>
</dbReference>
<gene>
    <name evidence="3" type="ORF">OEG84_06300</name>
</gene>
<reference evidence="3" key="1">
    <citation type="submission" date="2022-10" db="EMBL/GenBank/DDBJ databases">
        <title>Hoeflea sp. G2-23, isolated from marine algae.</title>
        <authorList>
            <person name="Kristyanto S."/>
            <person name="Kim J.M."/>
            <person name="Jeon C.O."/>
        </authorList>
    </citation>
    <scope>NUCLEOTIDE SEQUENCE</scope>
    <source>
        <strain evidence="3">G2-23</strain>
    </source>
</reference>
<proteinExistence type="predicted"/>
<keyword evidence="1" id="KW-0175">Coiled coil</keyword>